<proteinExistence type="predicted"/>
<dbReference type="OrthoDB" id="10259513at2759"/>
<keyword evidence="1" id="KW-0812">Transmembrane</keyword>
<dbReference type="RefSeq" id="XP_024323794.1">
    <property type="nucleotide sequence ID" value="XM_024468546.1"/>
</dbReference>
<dbReference type="Proteomes" id="UP000077154">
    <property type="component" value="Unassembled WGS sequence"/>
</dbReference>
<sequence length="310" mass="33827">MERQNSAVEASQETLISLQQLEPSPVESPLNLDKQLPDLPNEVLTPHHGVGTLGLSGFNNGYGTVYYLTRLQKYSTYAFSLFAAMHITNTSLLPLVTRSLPDADKYLLLTRPFYQSFPMEAALIIAPLLTHVLSGFALRVHRRNATLKRYGASNLSVANRLQQRLRIWPGFSWQQLGGYALVGLVGGHAYVNRVVPLIHEGSSAGVGLQYVAHGFARHPFLAWSAQVALVGVTAGHVVWGWARWMGRAGAVDQKTARRRFWTINGVVAAVAGIWAAGGFGVVARGGLTTGWVGKGFDELYKTILGLGLYM</sequence>
<evidence type="ECO:0000313" key="3">
    <source>
        <dbReference type="EMBL" id="OAF58509.1"/>
    </source>
</evidence>
<organism evidence="3">
    <name type="scientific">Pseudogymnoascus destructans</name>
    <dbReference type="NCBI Taxonomy" id="655981"/>
    <lineage>
        <taxon>Eukaryota</taxon>
        <taxon>Fungi</taxon>
        <taxon>Dikarya</taxon>
        <taxon>Ascomycota</taxon>
        <taxon>Pezizomycotina</taxon>
        <taxon>Leotiomycetes</taxon>
        <taxon>Thelebolales</taxon>
        <taxon>Thelebolaceae</taxon>
        <taxon>Pseudogymnoascus</taxon>
    </lineage>
</organism>
<dbReference type="GeneID" id="36287988"/>
<gene>
    <name evidence="3" type="ORF">VC83_04920</name>
</gene>
<dbReference type="GO" id="GO:0055088">
    <property type="term" value="P:lipid homeostasis"/>
    <property type="evidence" value="ECO:0007669"/>
    <property type="project" value="InterPro"/>
</dbReference>
<dbReference type="VEuPathDB" id="FungiDB:GMDG_00939"/>
<keyword evidence="1" id="KW-1133">Transmembrane helix</keyword>
<feature type="transmembrane region" description="Helical" evidence="1">
    <location>
        <begin position="77"/>
        <end position="97"/>
    </location>
</feature>
<dbReference type="InterPro" id="IPR034804">
    <property type="entry name" value="SQR/QFR_C/D"/>
</dbReference>
<name>A0A177A8N1_9PEZI</name>
<dbReference type="InterPro" id="IPR012472">
    <property type="entry name" value="MCP1_TM"/>
</dbReference>
<dbReference type="PANTHER" id="PTHR38409:SF1">
    <property type="entry name" value="MITOCHONDRIAL ADAPTER PROTEIN MCP1"/>
    <property type="match status" value="1"/>
</dbReference>
<dbReference type="SUPFAM" id="SSF81343">
    <property type="entry name" value="Fumarate reductase respiratory complex transmembrane subunits"/>
    <property type="match status" value="1"/>
</dbReference>
<dbReference type="EMBL" id="KV441396">
    <property type="protein sequence ID" value="OAF58509.1"/>
    <property type="molecule type" value="Genomic_DNA"/>
</dbReference>
<dbReference type="AlphaFoldDB" id="A0A177A8N1"/>
<dbReference type="Pfam" id="PF07950">
    <property type="entry name" value="MCP1_TM"/>
    <property type="match status" value="1"/>
</dbReference>
<dbReference type="GO" id="GO:0007005">
    <property type="term" value="P:mitochondrion organization"/>
    <property type="evidence" value="ECO:0007669"/>
    <property type="project" value="TreeGrafter"/>
</dbReference>
<feature type="transmembrane region" description="Helical" evidence="1">
    <location>
        <begin position="170"/>
        <end position="191"/>
    </location>
</feature>
<dbReference type="InterPro" id="IPR039960">
    <property type="entry name" value="MCP1"/>
</dbReference>
<evidence type="ECO:0000256" key="1">
    <source>
        <dbReference type="SAM" id="Phobius"/>
    </source>
</evidence>
<dbReference type="PANTHER" id="PTHR38409">
    <property type="entry name" value="MDM10-COMPLEMENTING PROTEIN 1"/>
    <property type="match status" value="1"/>
</dbReference>
<feature type="transmembrane region" description="Helical" evidence="1">
    <location>
        <begin position="263"/>
        <end position="283"/>
    </location>
</feature>
<reference evidence="3" key="1">
    <citation type="submission" date="2016-03" db="EMBL/GenBank/DDBJ databases">
        <title>Updated assembly of Pseudogymnoascus destructans, the fungus causing white-nose syndrome of bats.</title>
        <authorList>
            <person name="Palmer J.M."/>
            <person name="Drees K.P."/>
            <person name="Foster J.T."/>
            <person name="Lindner D.L."/>
        </authorList>
    </citation>
    <scope>NUCLEOTIDE SEQUENCE [LARGE SCALE GENOMIC DNA]</scope>
    <source>
        <strain evidence="3">20631-21</strain>
    </source>
</reference>
<feature type="transmembrane region" description="Helical" evidence="1">
    <location>
        <begin position="117"/>
        <end position="138"/>
    </location>
</feature>
<dbReference type="eggNOG" id="ENOG502RXPK">
    <property type="taxonomic scope" value="Eukaryota"/>
</dbReference>
<protein>
    <recommendedName>
        <fullName evidence="2">Mitochondrial adapter protein MCP1 transmembrane domain-containing protein</fullName>
    </recommendedName>
</protein>
<accession>A0A177A8N1</accession>
<evidence type="ECO:0000259" key="2">
    <source>
        <dbReference type="Pfam" id="PF07950"/>
    </source>
</evidence>
<feature type="transmembrane region" description="Helical" evidence="1">
    <location>
        <begin position="220"/>
        <end position="242"/>
    </location>
</feature>
<feature type="domain" description="Mitochondrial adapter protein MCP1 transmembrane" evidence="2">
    <location>
        <begin position="184"/>
        <end position="286"/>
    </location>
</feature>
<keyword evidence="1" id="KW-0472">Membrane</keyword>
<dbReference type="GO" id="GO:0005741">
    <property type="term" value="C:mitochondrial outer membrane"/>
    <property type="evidence" value="ECO:0007669"/>
    <property type="project" value="TreeGrafter"/>
</dbReference>